<evidence type="ECO:0000259" key="2">
    <source>
        <dbReference type="Pfam" id="PF02698"/>
    </source>
</evidence>
<dbReference type="PANTHER" id="PTHR30336">
    <property type="entry name" value="INNER MEMBRANE PROTEIN, PROBABLE PERMEASE"/>
    <property type="match status" value="1"/>
</dbReference>
<organism evidence="3 4">
    <name type="scientific">Nocardia jinanensis</name>
    <dbReference type="NCBI Taxonomy" id="382504"/>
    <lineage>
        <taxon>Bacteria</taxon>
        <taxon>Bacillati</taxon>
        <taxon>Actinomycetota</taxon>
        <taxon>Actinomycetes</taxon>
        <taxon>Mycobacteriales</taxon>
        <taxon>Nocardiaceae</taxon>
        <taxon>Nocardia</taxon>
    </lineage>
</organism>
<keyword evidence="1" id="KW-0732">Signal</keyword>
<dbReference type="AlphaFoldDB" id="A0A917VPA9"/>
<sequence>MHSRRGLQYLVAVTAAATSITLAGFTGAPAQASPETDALYNSAQRHFTDGDSTAGRAALHDLIGRDPTDAEALSLQAIWSHYAGDIPALNDAMGRLRAVDGGLAAGTDGVLHAVSAGIATLPNPLPALVGPQTGIVVFGFGLLPDGTPRPELVERLQAAWLQAIASPFSPIVVSGNNPSNGITEAQAMAGWLIGRGIPAERIHVENRAGSTVQNALFSADILHRVGANSVVAVTSPNHIRRAVADLYVAGIPVVGATTSLNQLVSQLPPPSKQAQYSIYLDATRTFQLNTSR</sequence>
<dbReference type="Gene3D" id="3.40.50.620">
    <property type="entry name" value="HUPs"/>
    <property type="match status" value="1"/>
</dbReference>
<dbReference type="Pfam" id="PF02698">
    <property type="entry name" value="DUF218"/>
    <property type="match status" value="1"/>
</dbReference>
<keyword evidence="4" id="KW-1185">Reference proteome</keyword>
<protein>
    <recommendedName>
        <fullName evidence="2">DUF218 domain-containing protein</fullName>
    </recommendedName>
</protein>
<gene>
    <name evidence="3" type="ORF">GCM10011588_14990</name>
</gene>
<dbReference type="InterPro" id="IPR006311">
    <property type="entry name" value="TAT_signal"/>
</dbReference>
<dbReference type="RefSeq" id="WP_229718649.1">
    <property type="nucleotide sequence ID" value="NZ_BMMH01000002.1"/>
</dbReference>
<dbReference type="GO" id="GO:0005886">
    <property type="term" value="C:plasma membrane"/>
    <property type="evidence" value="ECO:0007669"/>
    <property type="project" value="TreeGrafter"/>
</dbReference>
<dbReference type="InterPro" id="IPR051599">
    <property type="entry name" value="Cell_Envelope_Assoc"/>
</dbReference>
<dbReference type="InterPro" id="IPR014729">
    <property type="entry name" value="Rossmann-like_a/b/a_fold"/>
</dbReference>
<dbReference type="PANTHER" id="PTHR30336:SF20">
    <property type="entry name" value="DUF218 DOMAIN-CONTAINING PROTEIN"/>
    <property type="match status" value="1"/>
</dbReference>
<evidence type="ECO:0000256" key="1">
    <source>
        <dbReference type="SAM" id="SignalP"/>
    </source>
</evidence>
<feature type="domain" description="DUF218" evidence="2">
    <location>
        <begin position="134"/>
        <end position="265"/>
    </location>
</feature>
<comment type="caution">
    <text evidence="3">The sequence shown here is derived from an EMBL/GenBank/DDBJ whole genome shotgun (WGS) entry which is preliminary data.</text>
</comment>
<name>A0A917VPA9_9NOCA</name>
<dbReference type="PROSITE" id="PS51318">
    <property type="entry name" value="TAT"/>
    <property type="match status" value="1"/>
</dbReference>
<reference evidence="3" key="1">
    <citation type="journal article" date="2014" name="Int. J. Syst. Evol. Microbiol.">
        <title>Complete genome sequence of Corynebacterium casei LMG S-19264T (=DSM 44701T), isolated from a smear-ripened cheese.</title>
        <authorList>
            <consortium name="US DOE Joint Genome Institute (JGI-PGF)"/>
            <person name="Walter F."/>
            <person name="Albersmeier A."/>
            <person name="Kalinowski J."/>
            <person name="Ruckert C."/>
        </authorList>
    </citation>
    <scope>NUCLEOTIDE SEQUENCE</scope>
    <source>
        <strain evidence="3">CGMCC 4.3508</strain>
    </source>
</reference>
<dbReference type="CDD" id="cd06259">
    <property type="entry name" value="YdcF-like"/>
    <property type="match status" value="1"/>
</dbReference>
<dbReference type="Proteomes" id="UP000638263">
    <property type="component" value="Unassembled WGS sequence"/>
</dbReference>
<reference evidence="3" key="2">
    <citation type="submission" date="2020-09" db="EMBL/GenBank/DDBJ databases">
        <authorList>
            <person name="Sun Q."/>
            <person name="Zhou Y."/>
        </authorList>
    </citation>
    <scope>NUCLEOTIDE SEQUENCE</scope>
    <source>
        <strain evidence="3">CGMCC 4.3508</strain>
    </source>
</reference>
<dbReference type="EMBL" id="BMMH01000002">
    <property type="protein sequence ID" value="GGL01294.1"/>
    <property type="molecule type" value="Genomic_DNA"/>
</dbReference>
<dbReference type="InterPro" id="IPR003848">
    <property type="entry name" value="DUF218"/>
</dbReference>
<accession>A0A917VPA9</accession>
<feature type="signal peptide" evidence="1">
    <location>
        <begin position="1"/>
        <end position="32"/>
    </location>
</feature>
<evidence type="ECO:0000313" key="4">
    <source>
        <dbReference type="Proteomes" id="UP000638263"/>
    </source>
</evidence>
<evidence type="ECO:0000313" key="3">
    <source>
        <dbReference type="EMBL" id="GGL01294.1"/>
    </source>
</evidence>
<feature type="chain" id="PRO_5037403187" description="DUF218 domain-containing protein" evidence="1">
    <location>
        <begin position="33"/>
        <end position="292"/>
    </location>
</feature>
<proteinExistence type="predicted"/>